<dbReference type="GO" id="GO:0004525">
    <property type="term" value="F:ribonuclease III activity"/>
    <property type="evidence" value="ECO:0007669"/>
    <property type="project" value="InterPro"/>
</dbReference>
<comment type="caution">
    <text evidence="3">The sequence shown here is derived from an EMBL/GenBank/DDBJ whole genome shotgun (WGS) entry which is preliminary data.</text>
</comment>
<dbReference type="InterPro" id="IPR036389">
    <property type="entry name" value="RNase_III_sf"/>
</dbReference>
<name>A0A0F4GY17_9PEZI</name>
<dbReference type="AlphaFoldDB" id="A0A0F4GY17"/>
<dbReference type="Proteomes" id="UP000033647">
    <property type="component" value="Unassembled WGS sequence"/>
</dbReference>
<dbReference type="Pfam" id="PF00636">
    <property type="entry name" value="Ribonuclease_3"/>
    <property type="match status" value="1"/>
</dbReference>
<organism evidence="3 4">
    <name type="scientific">Zymoseptoria brevis</name>
    <dbReference type="NCBI Taxonomy" id="1047168"/>
    <lineage>
        <taxon>Eukaryota</taxon>
        <taxon>Fungi</taxon>
        <taxon>Dikarya</taxon>
        <taxon>Ascomycota</taxon>
        <taxon>Pezizomycotina</taxon>
        <taxon>Dothideomycetes</taxon>
        <taxon>Dothideomycetidae</taxon>
        <taxon>Mycosphaerellales</taxon>
        <taxon>Mycosphaerellaceae</taxon>
        <taxon>Zymoseptoria</taxon>
    </lineage>
</organism>
<gene>
    <name evidence="3" type="ORF">TI39_contig62g00004</name>
</gene>
<evidence type="ECO:0000313" key="3">
    <source>
        <dbReference type="EMBL" id="KJY02345.1"/>
    </source>
</evidence>
<feature type="region of interest" description="Disordered" evidence="1">
    <location>
        <begin position="11"/>
        <end position="47"/>
    </location>
</feature>
<feature type="domain" description="RNase III" evidence="2">
    <location>
        <begin position="186"/>
        <end position="268"/>
    </location>
</feature>
<dbReference type="OrthoDB" id="67027at2759"/>
<sequence>MSTLEQELDLLGQSLKRKRSASSDSLDGQHHIRPPPNSGRVTARRDSVAGSCLEHPIDLDDDSEDAEAGILAALNLPREVIVIEDSDEDADISNTLISFSRSSRRRIRKQERLPERTRIPEPKRAAEPKMYPVLVMDDPKFLRSKALVEEVTRYSFKKAELIREALYPFKTAVIVSDKLIKSGNWRLAILGDTVLKTALLDSRFGVNETLYETHIFGQDRGTNAALAEAARRHGLSDLLVPFIVSRDPSSKMLGTLVEAIIGAIWVDSDKDLAAVKRFLEVLYHIKLD</sequence>
<dbReference type="EMBL" id="LAFY01000059">
    <property type="protein sequence ID" value="KJY02345.1"/>
    <property type="molecule type" value="Genomic_DNA"/>
</dbReference>
<accession>A0A0F4GY17</accession>
<dbReference type="InterPro" id="IPR000999">
    <property type="entry name" value="RNase_III_dom"/>
</dbReference>
<dbReference type="GO" id="GO:0006396">
    <property type="term" value="P:RNA processing"/>
    <property type="evidence" value="ECO:0007669"/>
    <property type="project" value="InterPro"/>
</dbReference>
<dbReference type="Gene3D" id="1.10.1520.10">
    <property type="entry name" value="Ribonuclease III domain"/>
    <property type="match status" value="1"/>
</dbReference>
<evidence type="ECO:0000256" key="1">
    <source>
        <dbReference type="SAM" id="MobiDB-lite"/>
    </source>
</evidence>
<dbReference type="CDD" id="cd00593">
    <property type="entry name" value="RIBOc"/>
    <property type="match status" value="1"/>
</dbReference>
<evidence type="ECO:0000313" key="4">
    <source>
        <dbReference type="Proteomes" id="UP000033647"/>
    </source>
</evidence>
<dbReference type="STRING" id="1047168.A0A0F4GY17"/>
<keyword evidence="4" id="KW-1185">Reference proteome</keyword>
<evidence type="ECO:0000259" key="2">
    <source>
        <dbReference type="Pfam" id="PF00636"/>
    </source>
</evidence>
<protein>
    <recommendedName>
        <fullName evidence="2">RNase III domain-containing protein</fullName>
    </recommendedName>
</protein>
<proteinExistence type="predicted"/>
<dbReference type="SUPFAM" id="SSF69065">
    <property type="entry name" value="RNase III domain-like"/>
    <property type="match status" value="1"/>
</dbReference>
<reference evidence="3 4" key="1">
    <citation type="submission" date="2015-03" db="EMBL/GenBank/DDBJ databases">
        <title>RNA-seq based gene annotation and comparative genomics of four Zymoseptoria species reveal species-specific pathogenicity related genes and transposable element activity.</title>
        <authorList>
            <person name="Grandaubert J."/>
            <person name="Bhattacharyya A."/>
            <person name="Stukenbrock E.H."/>
        </authorList>
    </citation>
    <scope>NUCLEOTIDE SEQUENCE [LARGE SCALE GENOMIC DNA]</scope>
    <source>
        <strain evidence="3 4">Zb18110</strain>
    </source>
</reference>